<protein>
    <submittedName>
        <fullName evidence="12">DNA-binding response regulator</fullName>
    </submittedName>
</protein>
<dbReference type="PANTHER" id="PTHR48111">
    <property type="entry name" value="REGULATOR OF RPOS"/>
    <property type="match status" value="1"/>
</dbReference>
<keyword evidence="6 9" id="KW-0238">DNA-binding</keyword>
<dbReference type="Gene3D" id="1.10.10.10">
    <property type="entry name" value="Winged helix-like DNA-binding domain superfamily/Winged helix DNA-binding domain"/>
    <property type="match status" value="1"/>
</dbReference>
<dbReference type="AlphaFoldDB" id="A0AAD0UD29"/>
<evidence type="ECO:0000313" key="12">
    <source>
        <dbReference type="EMBL" id="AYR24684.1"/>
    </source>
</evidence>
<gene>
    <name evidence="12" type="ORF">RC54_12985</name>
</gene>
<dbReference type="InterPro" id="IPR039420">
    <property type="entry name" value="WalR-like"/>
</dbReference>
<dbReference type="GO" id="GO:0005829">
    <property type="term" value="C:cytosol"/>
    <property type="evidence" value="ECO:0007669"/>
    <property type="project" value="TreeGrafter"/>
</dbReference>
<reference evidence="12 13" key="1">
    <citation type="submission" date="2017-11" db="EMBL/GenBank/DDBJ databases">
        <title>Complete genome sequence of Herbaspirillum rubrisubalbicans DSM 11543.</title>
        <authorList>
            <person name="Chen M."/>
            <person name="An Q."/>
        </authorList>
    </citation>
    <scope>NUCLEOTIDE SEQUENCE [LARGE SCALE GENOMIC DNA]</scope>
    <source>
        <strain evidence="12 13">DSM 11543</strain>
    </source>
</reference>
<dbReference type="PANTHER" id="PTHR48111:SF35">
    <property type="entry name" value="TRANSCRIPTIONAL REGULATORY PROTEIN QSEB"/>
    <property type="match status" value="1"/>
</dbReference>
<dbReference type="PROSITE" id="PS50110">
    <property type="entry name" value="RESPONSE_REGULATORY"/>
    <property type="match status" value="1"/>
</dbReference>
<dbReference type="Pfam" id="PF00486">
    <property type="entry name" value="Trans_reg_C"/>
    <property type="match status" value="1"/>
</dbReference>
<evidence type="ECO:0000256" key="4">
    <source>
        <dbReference type="ARBA" id="ARBA00023012"/>
    </source>
</evidence>
<organism evidence="12 13">
    <name type="scientific">Herbaspirillum rubrisubalbicans</name>
    <dbReference type="NCBI Taxonomy" id="80842"/>
    <lineage>
        <taxon>Bacteria</taxon>
        <taxon>Pseudomonadati</taxon>
        <taxon>Pseudomonadota</taxon>
        <taxon>Betaproteobacteria</taxon>
        <taxon>Burkholderiales</taxon>
        <taxon>Oxalobacteraceae</taxon>
        <taxon>Herbaspirillum</taxon>
    </lineage>
</organism>
<dbReference type="GO" id="GO:0006355">
    <property type="term" value="P:regulation of DNA-templated transcription"/>
    <property type="evidence" value="ECO:0007669"/>
    <property type="project" value="InterPro"/>
</dbReference>
<evidence type="ECO:0000259" key="11">
    <source>
        <dbReference type="PROSITE" id="PS51755"/>
    </source>
</evidence>
<evidence type="ECO:0000256" key="5">
    <source>
        <dbReference type="ARBA" id="ARBA00023015"/>
    </source>
</evidence>
<name>A0AAD0UD29_9BURK</name>
<dbReference type="CDD" id="cd00383">
    <property type="entry name" value="trans_reg_C"/>
    <property type="match status" value="1"/>
</dbReference>
<dbReference type="SUPFAM" id="SSF46894">
    <property type="entry name" value="C-terminal effector domain of the bipartite response regulators"/>
    <property type="match status" value="1"/>
</dbReference>
<feature type="domain" description="OmpR/PhoB-type" evidence="11">
    <location>
        <begin position="126"/>
        <end position="226"/>
    </location>
</feature>
<evidence type="ECO:0000256" key="2">
    <source>
        <dbReference type="ARBA" id="ARBA00022490"/>
    </source>
</evidence>
<proteinExistence type="predicted"/>
<dbReference type="SUPFAM" id="SSF52172">
    <property type="entry name" value="CheY-like"/>
    <property type="match status" value="1"/>
</dbReference>
<dbReference type="SMART" id="SM00862">
    <property type="entry name" value="Trans_reg_C"/>
    <property type="match status" value="1"/>
</dbReference>
<feature type="DNA-binding region" description="OmpR/PhoB-type" evidence="9">
    <location>
        <begin position="126"/>
        <end position="226"/>
    </location>
</feature>
<evidence type="ECO:0000259" key="10">
    <source>
        <dbReference type="PROSITE" id="PS50110"/>
    </source>
</evidence>
<evidence type="ECO:0000256" key="7">
    <source>
        <dbReference type="ARBA" id="ARBA00023163"/>
    </source>
</evidence>
<feature type="modified residue" description="4-aspartylphosphate" evidence="8">
    <location>
        <position position="51"/>
    </location>
</feature>
<feature type="domain" description="Response regulatory" evidence="10">
    <location>
        <begin position="2"/>
        <end position="117"/>
    </location>
</feature>
<dbReference type="EMBL" id="CP024996">
    <property type="protein sequence ID" value="AYR24684.1"/>
    <property type="molecule type" value="Genomic_DNA"/>
</dbReference>
<accession>A0AAD0UD29</accession>
<keyword evidence="3 8" id="KW-0597">Phosphoprotein</keyword>
<dbReference type="InterPro" id="IPR001789">
    <property type="entry name" value="Sig_transdc_resp-reg_receiver"/>
</dbReference>
<evidence type="ECO:0000256" key="8">
    <source>
        <dbReference type="PROSITE-ProRule" id="PRU00169"/>
    </source>
</evidence>
<evidence type="ECO:0000256" key="9">
    <source>
        <dbReference type="PROSITE-ProRule" id="PRU01091"/>
    </source>
</evidence>
<evidence type="ECO:0000256" key="3">
    <source>
        <dbReference type="ARBA" id="ARBA00022553"/>
    </source>
</evidence>
<dbReference type="Proteomes" id="UP000269199">
    <property type="component" value="Chromosome"/>
</dbReference>
<dbReference type="InterPro" id="IPR016032">
    <property type="entry name" value="Sig_transdc_resp-reg_C-effctor"/>
</dbReference>
<keyword evidence="5" id="KW-0805">Transcription regulation</keyword>
<evidence type="ECO:0000313" key="13">
    <source>
        <dbReference type="Proteomes" id="UP000269199"/>
    </source>
</evidence>
<dbReference type="PROSITE" id="PS51755">
    <property type="entry name" value="OMPR_PHOB"/>
    <property type="match status" value="1"/>
</dbReference>
<keyword evidence="2" id="KW-0963">Cytoplasm</keyword>
<dbReference type="GO" id="GO:0000976">
    <property type="term" value="F:transcription cis-regulatory region binding"/>
    <property type="evidence" value="ECO:0007669"/>
    <property type="project" value="TreeGrafter"/>
</dbReference>
<keyword evidence="7" id="KW-0804">Transcription</keyword>
<dbReference type="InterPro" id="IPR001867">
    <property type="entry name" value="OmpR/PhoB-type_DNA-bd"/>
</dbReference>
<dbReference type="GO" id="GO:0000156">
    <property type="term" value="F:phosphorelay response regulator activity"/>
    <property type="evidence" value="ECO:0007669"/>
    <property type="project" value="TreeGrafter"/>
</dbReference>
<evidence type="ECO:0000256" key="6">
    <source>
        <dbReference type="ARBA" id="ARBA00023125"/>
    </source>
</evidence>
<dbReference type="GO" id="GO:0032993">
    <property type="term" value="C:protein-DNA complex"/>
    <property type="evidence" value="ECO:0007669"/>
    <property type="project" value="TreeGrafter"/>
</dbReference>
<comment type="subcellular location">
    <subcellularLocation>
        <location evidence="1">Cytoplasm</location>
    </subcellularLocation>
</comment>
<keyword evidence="4" id="KW-0902">Two-component regulatory system</keyword>
<evidence type="ECO:0000256" key="1">
    <source>
        <dbReference type="ARBA" id="ARBA00004496"/>
    </source>
</evidence>
<dbReference type="InterPro" id="IPR011006">
    <property type="entry name" value="CheY-like_superfamily"/>
</dbReference>
<sequence length="245" mass="27622">MKIACYLRNPAVYTQVKEALMRAGLEPVHFTTETDLLRALRRRGFSLIIIDITVAPGSDDNIFSWLNYRSGDRTPTLVLSPTRSAELAALTLDSGADDFLVRPFEVIEFTARVNALIRRSAPTASRRTIEYAGFSLNRESTRFSYQGTPINLTPREFSMAWLFFSSPGVYISRDTIGAVIWSTDSDIAGRTIEQHVYKLRKKLQIDPNRPVVMIRTAYNQGYRLELCKEASPTSDTADPDDYLPA</sequence>
<dbReference type="InterPro" id="IPR036388">
    <property type="entry name" value="WH-like_DNA-bd_sf"/>
</dbReference>
<dbReference type="Gene3D" id="3.40.50.2300">
    <property type="match status" value="1"/>
</dbReference>